<name>A0A0X1T5Q1_PSEAA</name>
<dbReference type="GO" id="GO:0009245">
    <property type="term" value="P:lipid A biosynthetic process"/>
    <property type="evidence" value="ECO:0007669"/>
    <property type="project" value="TreeGrafter"/>
</dbReference>
<dbReference type="FunFam" id="3.40.50.2000:FF:000032">
    <property type="entry name" value="3-deoxy-D-manno-octulosonic acid transferase"/>
    <property type="match status" value="1"/>
</dbReference>
<evidence type="ECO:0000256" key="12">
    <source>
        <dbReference type="RuleBase" id="RU365103"/>
    </source>
</evidence>
<accession>A0A0X1T5Q1</accession>
<dbReference type="RefSeq" id="WP_026013330.1">
    <property type="nucleotide sequence ID" value="NZ_CP014135.1"/>
</dbReference>
<dbReference type="NCBIfam" id="NF004388">
    <property type="entry name" value="PRK05749.1-4"/>
    <property type="match status" value="1"/>
</dbReference>
<comment type="pathway">
    <text evidence="2 12">Bacterial outer membrane biogenesis; LPS core biosynthesis.</text>
</comment>
<feature type="site" description="Transition state stabilizer" evidence="11">
    <location>
        <position position="132"/>
    </location>
</feature>
<evidence type="ECO:0000256" key="10">
    <source>
        <dbReference type="PIRSR" id="PIRSR639901-1"/>
    </source>
</evidence>
<evidence type="ECO:0000256" key="1">
    <source>
        <dbReference type="ARBA" id="ARBA00004388"/>
    </source>
</evidence>
<dbReference type="AlphaFoldDB" id="A0A0X1T5Q1"/>
<dbReference type="GO" id="GO:0043842">
    <property type="term" value="F:Kdo transferase activity"/>
    <property type="evidence" value="ECO:0007669"/>
    <property type="project" value="UniProtKB-EC"/>
</dbReference>
<gene>
    <name evidence="14" type="ORF">AWM79_19790</name>
</gene>
<evidence type="ECO:0000256" key="3">
    <source>
        <dbReference type="ARBA" id="ARBA00006380"/>
    </source>
</evidence>
<evidence type="ECO:0000313" key="15">
    <source>
        <dbReference type="Proteomes" id="UP000063229"/>
    </source>
</evidence>
<dbReference type="EC" id="2.4.99.12" evidence="4 12"/>
<dbReference type="KEGG" id="pagb:AWM79_19790"/>
<sequence>MNRTLYTLLFHLGLPLVALRLWWRARKAPAYARRIGERFALGLPPMRPHGIWVHAVSVGESIAAAPMIRALLAQHPECPITVTCMTPTGSERIKALFANEPRIQHCYLPYDLPWAAARFLDAVRPRLAVIMETELWPNHIHQCAQRGIAVALANARLSARSAKGYARFARLTGPMLGEMSLIAAQTETEAERFRQLGARPECVEVTGSIKFDLSIDSRLLARAAELRGQWQAQQRPVWIAASTHEGEDEVVLAAHRQLLASHPDALLILVPRHPERFNGVFELCRQQGFATVRRSTAAPVTAQVSVLLGDTMGELLFLYALADSAFVGGSLVPNGGHNLLEPAALAKPVLSGPHVFNFLEIAALMREAGALQEVDDAEGLAVAVQRLFELPQDARNMAEAGLKVMQANQGALQRLLDGLRRLLSRRLD</sequence>
<evidence type="ECO:0000256" key="7">
    <source>
        <dbReference type="ARBA" id="ARBA00022968"/>
    </source>
</evidence>
<dbReference type="InterPro" id="IPR007507">
    <property type="entry name" value="Glycos_transf_N"/>
</dbReference>
<feature type="active site" description="Proton acceptor" evidence="10">
    <location>
        <position position="60"/>
    </location>
</feature>
<comment type="function">
    <text evidence="12">Involved in lipopolysaccharide (LPS) biosynthesis. Catalyzes the transfer of 3-deoxy-D-manno-octulosonate (Kdo) residue(s) from CMP-Kdo to lipid IV(A), the tetraacyldisaccharide-1,4'-bisphosphate precursor of lipid A.</text>
</comment>
<evidence type="ECO:0000256" key="9">
    <source>
        <dbReference type="ARBA" id="ARBA00049183"/>
    </source>
</evidence>
<dbReference type="InterPro" id="IPR039901">
    <property type="entry name" value="Kdotransferase"/>
</dbReference>
<keyword evidence="12" id="KW-0472">Membrane</keyword>
<feature type="domain" description="3-deoxy-D-manno-octulosonic-acid transferase N-terminal" evidence="13">
    <location>
        <begin position="34"/>
        <end position="212"/>
    </location>
</feature>
<evidence type="ECO:0000259" key="13">
    <source>
        <dbReference type="Pfam" id="PF04413"/>
    </source>
</evidence>
<dbReference type="Pfam" id="PF04413">
    <property type="entry name" value="Glycos_transf_N"/>
    <property type="match status" value="1"/>
</dbReference>
<comment type="subcellular location">
    <subcellularLocation>
        <location evidence="1">Cell inner membrane</location>
        <topology evidence="1">Single-pass membrane protein</topology>
        <orientation evidence="1">Cytoplasmic side</orientation>
    </subcellularLocation>
    <subcellularLocation>
        <location evidence="12">Cell membrane</location>
    </subcellularLocation>
</comment>
<dbReference type="FunFam" id="3.40.50.11720:FF:000001">
    <property type="entry name" value="3-deoxy-D-manno-octulosonic acid transferase"/>
    <property type="match status" value="1"/>
</dbReference>
<evidence type="ECO:0000313" key="14">
    <source>
        <dbReference type="EMBL" id="AMB87415.1"/>
    </source>
</evidence>
<dbReference type="InterPro" id="IPR038107">
    <property type="entry name" value="Glycos_transf_N_sf"/>
</dbReference>
<reference evidence="14 15" key="1">
    <citation type="submission" date="2016-01" db="EMBL/GenBank/DDBJ databases">
        <authorList>
            <person name="McClelland M."/>
            <person name="Jain A."/>
            <person name="Saraogi P."/>
            <person name="Mendelson R."/>
            <person name="Westerman R."/>
            <person name="SanMiguel P."/>
            <person name="Csonka L."/>
        </authorList>
    </citation>
    <scope>NUCLEOTIDE SEQUENCE [LARGE SCALE GENOMIC DNA]</scope>
    <source>
        <strain evidence="14 15">NCPPB 2472</strain>
    </source>
</reference>
<organism evidence="14 15">
    <name type="scientific">Pseudomonas agarici</name>
    <dbReference type="NCBI Taxonomy" id="46677"/>
    <lineage>
        <taxon>Bacteria</taxon>
        <taxon>Pseudomonadati</taxon>
        <taxon>Pseudomonadota</taxon>
        <taxon>Gammaproteobacteria</taxon>
        <taxon>Pseudomonadales</taxon>
        <taxon>Pseudomonadaceae</taxon>
        <taxon>Pseudomonas</taxon>
    </lineage>
</organism>
<evidence type="ECO:0000256" key="2">
    <source>
        <dbReference type="ARBA" id="ARBA00004713"/>
    </source>
</evidence>
<protein>
    <recommendedName>
        <fullName evidence="5 12">3-deoxy-D-manno-octulosonic acid transferase</fullName>
        <shortName evidence="12">Kdo transferase</shortName>
        <ecNumber evidence="4 12">2.4.99.12</ecNumber>
    </recommendedName>
    <alternativeName>
        <fullName evidence="8 12">Lipid IV(A) 3-deoxy-D-manno-octulosonic acid transferase</fullName>
    </alternativeName>
</protein>
<dbReference type="Gene3D" id="3.40.50.11720">
    <property type="entry name" value="3-Deoxy-D-manno-octulosonic-acid transferase, N-terminal domain"/>
    <property type="match status" value="1"/>
</dbReference>
<evidence type="ECO:0000256" key="6">
    <source>
        <dbReference type="ARBA" id="ARBA00022679"/>
    </source>
</evidence>
<proteinExistence type="inferred from homology"/>
<dbReference type="UniPathway" id="UPA00958"/>
<dbReference type="PANTHER" id="PTHR42755:SF1">
    <property type="entry name" value="3-DEOXY-D-MANNO-OCTULOSONIC ACID TRANSFERASE, MITOCHONDRIAL-RELATED"/>
    <property type="match status" value="1"/>
</dbReference>
<dbReference type="EMBL" id="CP014135">
    <property type="protein sequence ID" value="AMB87415.1"/>
    <property type="molecule type" value="Genomic_DNA"/>
</dbReference>
<dbReference type="PANTHER" id="PTHR42755">
    <property type="entry name" value="3-DEOXY-MANNO-OCTULOSONATE CYTIDYLYLTRANSFERASE"/>
    <property type="match status" value="1"/>
</dbReference>
<feature type="site" description="Transition state stabilizer" evidence="11">
    <location>
        <position position="210"/>
    </location>
</feature>
<keyword evidence="6 12" id="KW-0808">Transferase</keyword>
<dbReference type="Gene3D" id="3.40.50.2000">
    <property type="entry name" value="Glycogen Phosphorylase B"/>
    <property type="match status" value="1"/>
</dbReference>
<dbReference type="GO" id="GO:0009244">
    <property type="term" value="P:lipopolysaccharide core region biosynthetic process"/>
    <property type="evidence" value="ECO:0007669"/>
    <property type="project" value="UniProtKB-UniRule"/>
</dbReference>
<dbReference type="STRING" id="46677.AWM79_19790"/>
<dbReference type="Proteomes" id="UP000063229">
    <property type="component" value="Chromosome"/>
</dbReference>
<keyword evidence="7" id="KW-0735">Signal-anchor</keyword>
<comment type="similarity">
    <text evidence="3">Belongs to the glycosyltransferase group 1 family. Glycosyltransferase 30 subfamily.</text>
</comment>
<evidence type="ECO:0000256" key="4">
    <source>
        <dbReference type="ARBA" id="ARBA00012621"/>
    </source>
</evidence>
<keyword evidence="15" id="KW-1185">Reference proteome</keyword>
<evidence type="ECO:0000256" key="8">
    <source>
        <dbReference type="ARBA" id="ARBA00031445"/>
    </source>
</evidence>
<evidence type="ECO:0000256" key="11">
    <source>
        <dbReference type="PIRSR" id="PIRSR639901-2"/>
    </source>
</evidence>
<dbReference type="GO" id="GO:0005886">
    <property type="term" value="C:plasma membrane"/>
    <property type="evidence" value="ECO:0007669"/>
    <property type="project" value="UniProtKB-SubCell"/>
</dbReference>
<dbReference type="SUPFAM" id="SSF53756">
    <property type="entry name" value="UDP-Glycosyltransferase/glycogen phosphorylase"/>
    <property type="match status" value="1"/>
</dbReference>
<keyword evidence="7" id="KW-0812">Transmembrane</keyword>
<keyword evidence="12" id="KW-1003">Cell membrane</keyword>
<comment type="catalytic activity">
    <reaction evidence="9 12">
        <text>lipid IVA (E. coli) + CMP-3-deoxy-beta-D-manno-octulosonate = alpha-Kdo-(2-&gt;6)-lipid IVA (E. coli) + CMP + H(+)</text>
        <dbReference type="Rhea" id="RHEA:28066"/>
        <dbReference type="ChEBI" id="CHEBI:15378"/>
        <dbReference type="ChEBI" id="CHEBI:58603"/>
        <dbReference type="ChEBI" id="CHEBI:60364"/>
        <dbReference type="ChEBI" id="CHEBI:60377"/>
        <dbReference type="ChEBI" id="CHEBI:85987"/>
        <dbReference type="EC" id="2.4.99.12"/>
    </reaction>
</comment>
<evidence type="ECO:0000256" key="5">
    <source>
        <dbReference type="ARBA" id="ARBA00019077"/>
    </source>
</evidence>
<dbReference type="OrthoDB" id="9789797at2"/>
<keyword evidence="12" id="KW-0448">Lipopolysaccharide biosynthesis</keyword>